<dbReference type="InterPro" id="IPR002698">
    <property type="entry name" value="FTHF_cligase"/>
</dbReference>
<accession>A0A409VU04</accession>
<dbReference type="GO" id="GO:0005524">
    <property type="term" value="F:ATP binding"/>
    <property type="evidence" value="ECO:0007669"/>
    <property type="project" value="UniProtKB-KW"/>
</dbReference>
<keyword evidence="3 6" id="KW-0067">ATP-binding</keyword>
<dbReference type="PANTHER" id="PTHR23407:SF1">
    <property type="entry name" value="5-FORMYLTETRAHYDROFOLATE CYCLO-LIGASE"/>
    <property type="match status" value="1"/>
</dbReference>
<dbReference type="Proteomes" id="UP000284842">
    <property type="component" value="Unassembled WGS sequence"/>
</dbReference>
<dbReference type="FunCoup" id="A0A409VU04">
    <property type="interactions" value="170"/>
</dbReference>
<dbReference type="InterPro" id="IPR037171">
    <property type="entry name" value="NagB/RpiA_transferase-like"/>
</dbReference>
<dbReference type="GO" id="GO:0030272">
    <property type="term" value="F:5-formyltetrahydrofolate cyclo-ligase activity"/>
    <property type="evidence" value="ECO:0007669"/>
    <property type="project" value="UniProtKB-EC"/>
</dbReference>
<gene>
    <name evidence="7" type="ORF">CVT24_001209</name>
</gene>
<evidence type="ECO:0000313" key="7">
    <source>
        <dbReference type="EMBL" id="PPQ69676.1"/>
    </source>
</evidence>
<keyword evidence="2 6" id="KW-0547">Nucleotide-binding</keyword>
<dbReference type="InParanoid" id="A0A409VU04"/>
<organism evidence="7 8">
    <name type="scientific">Panaeolus cyanescens</name>
    <dbReference type="NCBI Taxonomy" id="181874"/>
    <lineage>
        <taxon>Eukaryota</taxon>
        <taxon>Fungi</taxon>
        <taxon>Dikarya</taxon>
        <taxon>Basidiomycota</taxon>
        <taxon>Agaricomycotina</taxon>
        <taxon>Agaricomycetes</taxon>
        <taxon>Agaricomycetidae</taxon>
        <taxon>Agaricales</taxon>
        <taxon>Agaricineae</taxon>
        <taxon>Galeropsidaceae</taxon>
        <taxon>Panaeolus</taxon>
    </lineage>
</organism>
<dbReference type="Gene3D" id="3.40.50.10420">
    <property type="entry name" value="NagB/RpiA/CoA transferase-like"/>
    <property type="match status" value="1"/>
</dbReference>
<dbReference type="SUPFAM" id="SSF100950">
    <property type="entry name" value="NagB/RpiA/CoA transferase-like"/>
    <property type="match status" value="1"/>
</dbReference>
<sequence>MTTTAQSALSALKLQKRTLRRTISKKLAEITDGSLDEQSHAIMTRVLAHPAVQRCRSISCYLNMPTGEVRTTHLTEKLLDEGKSLYVPRIIPTPSVSASVQGPGGTTTTMDFFRVYNKTDLHSIQPTGLWGIREPGDTTGTGEVRRRVLHIPSGQDQPDASIPTPTHELADLDVILLPGVAFDRTLSRLGHGKGYYDRFIAEYVHSGRKKPWLSAYTVVSLSIPFLSPRVKRGF</sequence>
<dbReference type="PIRSF" id="PIRSF006806">
    <property type="entry name" value="FTHF_cligase"/>
    <property type="match status" value="1"/>
</dbReference>
<evidence type="ECO:0000256" key="1">
    <source>
        <dbReference type="ARBA" id="ARBA00010638"/>
    </source>
</evidence>
<evidence type="ECO:0000256" key="5">
    <source>
        <dbReference type="ARBA" id="ARBA00038966"/>
    </source>
</evidence>
<name>A0A409VU04_9AGAR</name>
<dbReference type="STRING" id="181874.A0A409VU04"/>
<dbReference type="PANTHER" id="PTHR23407">
    <property type="entry name" value="ATPASE INHIBITOR/5-FORMYLTETRAHYDROFOLATE CYCLO-LIGASE"/>
    <property type="match status" value="1"/>
</dbReference>
<dbReference type="EMBL" id="NHTK01005978">
    <property type="protein sequence ID" value="PPQ69676.1"/>
    <property type="molecule type" value="Genomic_DNA"/>
</dbReference>
<proteinExistence type="inferred from homology"/>
<evidence type="ECO:0000256" key="2">
    <source>
        <dbReference type="ARBA" id="ARBA00022741"/>
    </source>
</evidence>
<evidence type="ECO:0000256" key="3">
    <source>
        <dbReference type="ARBA" id="ARBA00022840"/>
    </source>
</evidence>
<dbReference type="GO" id="GO:0009396">
    <property type="term" value="P:folic acid-containing compound biosynthetic process"/>
    <property type="evidence" value="ECO:0007669"/>
    <property type="project" value="TreeGrafter"/>
</dbReference>
<feature type="binding site" evidence="6">
    <location>
        <begin position="188"/>
        <end position="196"/>
    </location>
    <ligand>
        <name>ATP</name>
        <dbReference type="ChEBI" id="CHEBI:30616"/>
    </ligand>
</feature>
<evidence type="ECO:0000256" key="4">
    <source>
        <dbReference type="ARBA" id="ARBA00036539"/>
    </source>
</evidence>
<protein>
    <recommendedName>
        <fullName evidence="5">5-formyltetrahydrofolate cyclo-ligase</fullName>
        <ecNumber evidence="5">6.3.3.2</ecNumber>
    </recommendedName>
</protein>
<comment type="similarity">
    <text evidence="1">Belongs to the 5-formyltetrahydrofolate cyclo-ligase family.</text>
</comment>
<dbReference type="AlphaFoldDB" id="A0A409VU04"/>
<dbReference type="EC" id="6.3.3.2" evidence="5"/>
<dbReference type="Pfam" id="PF01812">
    <property type="entry name" value="5-FTHF_cyc-lig"/>
    <property type="match status" value="1"/>
</dbReference>
<dbReference type="OrthoDB" id="2015992at2759"/>
<evidence type="ECO:0000313" key="8">
    <source>
        <dbReference type="Proteomes" id="UP000284842"/>
    </source>
</evidence>
<dbReference type="GO" id="GO:0035999">
    <property type="term" value="P:tetrahydrofolate interconversion"/>
    <property type="evidence" value="ECO:0007669"/>
    <property type="project" value="TreeGrafter"/>
</dbReference>
<keyword evidence="8" id="KW-1185">Reference proteome</keyword>
<comment type="catalytic activity">
    <reaction evidence="4">
        <text>(6S)-5-formyl-5,6,7,8-tetrahydrofolate + ATP = (6R)-5,10-methenyltetrahydrofolate + ADP + phosphate</text>
        <dbReference type="Rhea" id="RHEA:10488"/>
        <dbReference type="ChEBI" id="CHEBI:30616"/>
        <dbReference type="ChEBI" id="CHEBI:43474"/>
        <dbReference type="ChEBI" id="CHEBI:57455"/>
        <dbReference type="ChEBI" id="CHEBI:57457"/>
        <dbReference type="ChEBI" id="CHEBI:456216"/>
        <dbReference type="EC" id="6.3.3.2"/>
    </reaction>
</comment>
<dbReference type="InterPro" id="IPR024185">
    <property type="entry name" value="FTHF_cligase-like_sf"/>
</dbReference>
<reference evidence="7 8" key="1">
    <citation type="journal article" date="2018" name="Evol. Lett.">
        <title>Horizontal gene cluster transfer increased hallucinogenic mushroom diversity.</title>
        <authorList>
            <person name="Reynolds H.T."/>
            <person name="Vijayakumar V."/>
            <person name="Gluck-Thaler E."/>
            <person name="Korotkin H.B."/>
            <person name="Matheny P.B."/>
            <person name="Slot J.C."/>
        </authorList>
    </citation>
    <scope>NUCLEOTIDE SEQUENCE [LARGE SCALE GENOMIC DNA]</scope>
    <source>
        <strain evidence="7 8">2629</strain>
    </source>
</reference>
<evidence type="ECO:0000256" key="6">
    <source>
        <dbReference type="PIRSR" id="PIRSR006806-1"/>
    </source>
</evidence>
<comment type="caution">
    <text evidence="7">The sequence shown here is derived from an EMBL/GenBank/DDBJ whole genome shotgun (WGS) entry which is preliminary data.</text>
</comment>